<keyword evidence="4" id="KW-0732">Signal</keyword>
<evidence type="ECO:0000259" key="5">
    <source>
        <dbReference type="Pfam" id="PF05057"/>
    </source>
</evidence>
<feature type="compositionally biased region" description="Basic and acidic residues" evidence="3">
    <location>
        <begin position="1136"/>
        <end position="1146"/>
    </location>
</feature>
<dbReference type="RefSeq" id="XP_015701276.1">
    <property type="nucleotide sequence ID" value="XM_015844368.1"/>
</dbReference>
<dbReference type="GeneID" id="9100067"/>
<feature type="region of interest" description="Disordered" evidence="3">
    <location>
        <begin position="448"/>
        <end position="500"/>
    </location>
</feature>
<dbReference type="Proteomes" id="UP000002059">
    <property type="component" value="Partially assembled WGS sequence"/>
</dbReference>
<proteinExistence type="inferred from homology"/>
<evidence type="ECO:0000313" key="7">
    <source>
        <dbReference type="Proteomes" id="UP000002059"/>
    </source>
</evidence>
<dbReference type="AlphaFoldDB" id="C1GSM0"/>
<dbReference type="OMA" id="WSYIRPT"/>
<evidence type="ECO:0000256" key="2">
    <source>
        <dbReference type="ARBA" id="ARBA00022963"/>
    </source>
</evidence>
<dbReference type="KEGG" id="pbl:PAAG_01515"/>
<gene>
    <name evidence="6" type="ORF">PAAG_01515</name>
</gene>
<feature type="chain" id="PRO_5002908618" description="DUF676 domain-containing protein" evidence="4">
    <location>
        <begin position="26"/>
        <end position="1291"/>
    </location>
</feature>
<dbReference type="InterPro" id="IPR029058">
    <property type="entry name" value="AB_hydrolase_fold"/>
</dbReference>
<evidence type="ECO:0000256" key="4">
    <source>
        <dbReference type="SAM" id="SignalP"/>
    </source>
</evidence>
<feature type="signal peptide" evidence="4">
    <location>
        <begin position="1"/>
        <end position="25"/>
    </location>
</feature>
<evidence type="ECO:0000256" key="3">
    <source>
        <dbReference type="SAM" id="MobiDB-lite"/>
    </source>
</evidence>
<dbReference type="EMBL" id="KN293994">
    <property type="protein sequence ID" value="EEH39053.2"/>
    <property type="molecule type" value="Genomic_DNA"/>
</dbReference>
<organism evidence="6 7">
    <name type="scientific">Paracoccidioides lutzii (strain ATCC MYA-826 / Pb01)</name>
    <name type="common">Paracoccidioides brasiliensis</name>
    <dbReference type="NCBI Taxonomy" id="502779"/>
    <lineage>
        <taxon>Eukaryota</taxon>
        <taxon>Fungi</taxon>
        <taxon>Dikarya</taxon>
        <taxon>Ascomycota</taxon>
        <taxon>Pezizomycotina</taxon>
        <taxon>Eurotiomycetes</taxon>
        <taxon>Eurotiomycetidae</taxon>
        <taxon>Onygenales</taxon>
        <taxon>Ajellomycetaceae</taxon>
        <taxon>Paracoccidioides</taxon>
    </lineage>
</organism>
<dbReference type="HOGENOM" id="CLU_007367_0_0_1"/>
<feature type="region of interest" description="Disordered" evidence="3">
    <location>
        <begin position="770"/>
        <end position="834"/>
    </location>
</feature>
<feature type="region of interest" description="Disordered" evidence="3">
    <location>
        <begin position="1120"/>
        <end position="1187"/>
    </location>
</feature>
<dbReference type="PANTHER" id="PTHR12482">
    <property type="entry name" value="LIPASE ROG1-RELATED-RELATED"/>
    <property type="match status" value="1"/>
</dbReference>
<comment type="similarity">
    <text evidence="1">Belongs to the putative lipase ROG1 family.</text>
</comment>
<feature type="compositionally biased region" description="Basic and acidic residues" evidence="3">
    <location>
        <begin position="448"/>
        <end position="475"/>
    </location>
</feature>
<accession>C1GSM0</accession>
<keyword evidence="2" id="KW-0442">Lipid degradation</keyword>
<dbReference type="PANTHER" id="PTHR12482:SF62">
    <property type="entry name" value="LIPASE ROG1-RELATED"/>
    <property type="match status" value="1"/>
</dbReference>
<feature type="region of interest" description="Disordered" evidence="3">
    <location>
        <begin position="395"/>
        <end position="415"/>
    </location>
</feature>
<dbReference type="InterPro" id="IPR007751">
    <property type="entry name" value="DUF676_lipase-like"/>
</dbReference>
<dbReference type="STRING" id="502779.C1GSM0"/>
<keyword evidence="2" id="KW-0443">Lipid metabolism</keyword>
<feature type="domain" description="DUF676" evidence="5">
    <location>
        <begin position="415"/>
        <end position="447"/>
    </location>
</feature>
<feature type="compositionally biased region" description="Polar residues" evidence="3">
    <location>
        <begin position="999"/>
        <end position="1012"/>
    </location>
</feature>
<evidence type="ECO:0000313" key="6">
    <source>
        <dbReference type="EMBL" id="EEH39053.2"/>
    </source>
</evidence>
<keyword evidence="7" id="KW-1185">Reference proteome</keyword>
<dbReference type="GO" id="GO:0047372">
    <property type="term" value="F:monoacylglycerol lipase activity"/>
    <property type="evidence" value="ECO:0007669"/>
    <property type="project" value="TreeGrafter"/>
</dbReference>
<reference evidence="6 7" key="1">
    <citation type="journal article" date="2011" name="PLoS Genet.">
        <title>Comparative genomic analysis of human fungal pathogens causing paracoccidioidomycosis.</title>
        <authorList>
            <person name="Desjardins C.A."/>
            <person name="Champion M.D."/>
            <person name="Holder J.W."/>
            <person name="Muszewska A."/>
            <person name="Goldberg J."/>
            <person name="Bailao A.M."/>
            <person name="Brigido M.M."/>
            <person name="Ferreira M.E."/>
            <person name="Garcia A.M."/>
            <person name="Grynberg M."/>
            <person name="Gujja S."/>
            <person name="Heiman D.I."/>
            <person name="Henn M.R."/>
            <person name="Kodira C.D."/>
            <person name="Leon-Narvaez H."/>
            <person name="Longo L.V."/>
            <person name="Ma L.J."/>
            <person name="Malavazi I."/>
            <person name="Matsuo A.L."/>
            <person name="Morais F.V."/>
            <person name="Pereira M."/>
            <person name="Rodriguez-Brito S."/>
            <person name="Sakthikumar S."/>
            <person name="Salem-Izacc S.M."/>
            <person name="Sykes S.M."/>
            <person name="Teixeira M.M."/>
            <person name="Vallejo M.C."/>
            <person name="Walter M.E."/>
            <person name="Yandava C."/>
            <person name="Young S."/>
            <person name="Zeng Q."/>
            <person name="Zucker J."/>
            <person name="Felipe M.S."/>
            <person name="Goldman G.H."/>
            <person name="Haas B.J."/>
            <person name="McEwen J.G."/>
            <person name="Nino-Vega G."/>
            <person name="Puccia R."/>
            <person name="San-Blas G."/>
            <person name="Soares C.M."/>
            <person name="Birren B.W."/>
            <person name="Cuomo C.A."/>
        </authorList>
    </citation>
    <scope>NUCLEOTIDE SEQUENCE [LARGE SCALE GENOMIC DNA]</scope>
    <source>
        <strain evidence="7">ATCC MYA-826 / Pb01</strain>
    </source>
</reference>
<feature type="compositionally biased region" description="Basic and acidic residues" evidence="3">
    <location>
        <begin position="1256"/>
        <end position="1267"/>
    </location>
</feature>
<dbReference type="OrthoDB" id="5368485at2759"/>
<feature type="compositionally biased region" description="Polar residues" evidence="3">
    <location>
        <begin position="1155"/>
        <end position="1171"/>
    </location>
</feature>
<name>C1GSM0_PARBA</name>
<dbReference type="GO" id="GO:0016042">
    <property type="term" value="P:lipid catabolic process"/>
    <property type="evidence" value="ECO:0007669"/>
    <property type="project" value="UniProtKB-KW"/>
</dbReference>
<feature type="region of interest" description="Disordered" evidence="3">
    <location>
        <begin position="1253"/>
        <end position="1291"/>
    </location>
</feature>
<dbReference type="InterPro" id="IPR044294">
    <property type="entry name" value="Lipase-like"/>
</dbReference>
<dbReference type="VEuPathDB" id="FungiDB:PAAG_01515"/>
<evidence type="ECO:0000256" key="1">
    <source>
        <dbReference type="ARBA" id="ARBA00007920"/>
    </source>
</evidence>
<dbReference type="Pfam" id="PF05057">
    <property type="entry name" value="DUF676"/>
    <property type="match status" value="2"/>
</dbReference>
<feature type="domain" description="DUF676" evidence="5">
    <location>
        <begin position="583"/>
        <end position="729"/>
    </location>
</feature>
<sequence>MPRMPGNTNSVLVLRLLLFCPCIHPLSTASAQAWQGPDTVAGSVVVTVLALQVAPPWTCRGGCPPAPPQRPPAYYHQLSPIFLAASISDASAGDPEPRGLLDNVIEAVYKVCKVPPMLVTPRVYQLSQLPNNGSHASPSYHPNFHSLTSWDVGPAEYKRAADMLLVHQIGSVRIGEVVRFTLTYTPSADHIHPTPTELFVRARNTSAIPLRAAYLHGPYTLYTSCYPASFNPNQKYEDYETRGVPQFEPNLKAGGSFNAVISVPERPAELPDSRSSLEVDPYSVTWIIEIASQVIFSTSAAVNFEVLVGRDLKSLELGAANPTVLSAPGHVRELSKRGSKGHLEKSSGLMKGVYSSAINLVVDDTASLWSTPRFPSWTEKEDLRNLEMAQTDVAREAHEAAESQSIREQGTQKKQKKVHFVILTHGLHSNLGADMLYLKESIDAASKRAREDARKQRNKARDAQSRPTTDSDHPCIPDSLSEDNTRTGSEEDDEDDDEHVIVRGFPGNAVRTERGIQYLGKRLAKYVLLMTYPDQPYLPVKESHRKYGAFTSHKDSMHPGHASHSGSTIYRQDPKNSGYAYKITSISFIGHSLGGLVQTYAVAYIQKHSPEFFDRIKPINFVALASPFLGLCNENPIYVRFALDFGLVGRTGQDLGLSWTAPTRVRSGWGAMIGGLGNGSSNSHKQPDPKSKPLLRILPTGPAHVVLRKFRNRTVYSNVVNDGIVPLRTSCLLFLDWRGLDRVEKARRENGLVGTMAEWGWAEITGANVNTNSMRSTKPMANAGSGDSEPPGERSGKSTTPISPKIGESELPQAQRDPLEGQGEGLKNSLELPKPSQFFNISDTTGSSFGLKLVNDISPPSQGPWASFLSLFRPHGKNNRNAKGTKIYKRSQTVCKDDSPEASWTDRPSESPRSGLVRGDSLYQEENLHAPPKTTFLEAAGDVLKPPIPSADFILDPSTRPRTIFHDRVYHPSDIPPPPRVRNRSFFSSSSIINLPSPTENSKSPDQHNSPTVKPASDAFFYSSSGMKVEEKIARAYHKDLSWRKVLVRLEPDAHNNIIVRRMFANAYGWPVVKHLVDTHFANTAAAQTADEFESGAERALPTSYPVSESGKEVIGQFDAPGQASAKKPKNNSCEHTLDSSEESNKPQEMLLPSSAPTNHTDSADTNNNLALINPQPPSSSMSRISSFHSRISYQESSRWTDRYLEDNVNGPYDSQDEGHFRCSGISVTHVTEGYVVSDEVTESPTKMLGAATLDAKNEQKEAKAETETEETLAGCSSGDFGAKRASEQGQ</sequence>
<protein>
    <recommendedName>
        <fullName evidence="5">DUF676 domain-containing protein</fullName>
    </recommendedName>
</protein>
<dbReference type="eggNOG" id="KOG4372">
    <property type="taxonomic scope" value="Eukaryota"/>
</dbReference>
<dbReference type="SUPFAM" id="SSF53474">
    <property type="entry name" value="alpha/beta-Hydrolases"/>
    <property type="match status" value="1"/>
</dbReference>
<feature type="compositionally biased region" description="Basic and acidic residues" evidence="3">
    <location>
        <begin position="1282"/>
        <end position="1291"/>
    </location>
</feature>
<feature type="region of interest" description="Disordered" evidence="3">
    <location>
        <begin position="892"/>
        <end position="917"/>
    </location>
</feature>
<feature type="region of interest" description="Disordered" evidence="3">
    <location>
        <begin position="992"/>
        <end position="1016"/>
    </location>
</feature>